<gene>
    <name evidence="2" type="ORF">G4V39_10865</name>
</gene>
<dbReference type="Pfam" id="PF13436">
    <property type="entry name" value="Gly-zipper_OmpA"/>
    <property type="match status" value="1"/>
</dbReference>
<organism evidence="2 3">
    <name type="scientific">Thermosulfuriphilus ammonigenes</name>
    <dbReference type="NCBI Taxonomy" id="1936021"/>
    <lineage>
        <taxon>Bacteria</taxon>
        <taxon>Pseudomonadati</taxon>
        <taxon>Thermodesulfobacteriota</taxon>
        <taxon>Thermodesulfobacteria</taxon>
        <taxon>Thermodesulfobacteriales</taxon>
        <taxon>Thermodesulfobacteriaceae</taxon>
        <taxon>Thermosulfuriphilus</taxon>
    </lineage>
</organism>
<evidence type="ECO:0000259" key="1">
    <source>
        <dbReference type="Pfam" id="PF13436"/>
    </source>
</evidence>
<dbReference type="InterPro" id="IPR025693">
    <property type="entry name" value="Gly-zipper_OmpA-like_dom"/>
</dbReference>
<protein>
    <submittedName>
        <fullName evidence="2">Glycine zipper 2TM domain-containing protein</fullName>
    </submittedName>
</protein>
<sequence length="143" mass="15195">MRRILSLALVLGLWISLSACVTTQQNAATYQGAGAGAVIGAAAGALLDHHNPWRGAVIGGALGAAFGGTLADISSQASYQAARTNQQVVYRQGPTVVEATPVPATHNAETTCRKVRKRIWRNGTLITDRIEEVCEGQKKEYTY</sequence>
<dbReference type="PROSITE" id="PS51257">
    <property type="entry name" value="PROKAR_LIPOPROTEIN"/>
    <property type="match status" value="1"/>
</dbReference>
<dbReference type="EMBL" id="CP048877">
    <property type="protein sequence ID" value="QIJ72747.1"/>
    <property type="molecule type" value="Genomic_DNA"/>
</dbReference>
<feature type="domain" description="Glycine-zipper-containing OmpA-like membrane" evidence="1">
    <location>
        <begin position="31"/>
        <end position="69"/>
    </location>
</feature>
<proteinExistence type="predicted"/>
<dbReference type="KEGG" id="tav:G4V39_10865"/>
<name>A0A6G7PYU0_9BACT</name>
<dbReference type="AlphaFoldDB" id="A0A6G7PYU0"/>
<reference evidence="2 3" key="1">
    <citation type="submission" date="2020-02" db="EMBL/GenBank/DDBJ databases">
        <title>Genome analysis of Thermosulfuriphilus ammonigenes ST65T, an anaerobic thermophilic chemolithoautotrophic bacterium isolated from a deep-sea hydrothermal vent.</title>
        <authorList>
            <person name="Slobodkina G."/>
            <person name="Allioux M."/>
            <person name="Merkel A."/>
            <person name="Alain K."/>
            <person name="Jebbar M."/>
            <person name="Slobodkin A."/>
        </authorList>
    </citation>
    <scope>NUCLEOTIDE SEQUENCE [LARGE SCALE GENOMIC DNA]</scope>
    <source>
        <strain evidence="2 3">ST65</strain>
    </source>
</reference>
<keyword evidence="3" id="KW-1185">Reference proteome</keyword>
<accession>A0A6G7PYU0</accession>
<dbReference type="Proteomes" id="UP000502179">
    <property type="component" value="Chromosome"/>
</dbReference>
<evidence type="ECO:0000313" key="3">
    <source>
        <dbReference type="Proteomes" id="UP000502179"/>
    </source>
</evidence>
<dbReference type="RefSeq" id="WP_166032962.1">
    <property type="nucleotide sequence ID" value="NZ_CP048877.1"/>
</dbReference>
<evidence type="ECO:0000313" key="2">
    <source>
        <dbReference type="EMBL" id="QIJ72747.1"/>
    </source>
</evidence>